<protein>
    <submittedName>
        <fullName evidence="2">Uncharacterized protein</fullName>
    </submittedName>
</protein>
<dbReference type="Proteomes" id="UP001190926">
    <property type="component" value="Unassembled WGS sequence"/>
</dbReference>
<evidence type="ECO:0000256" key="1">
    <source>
        <dbReference type="SAM" id="MobiDB-lite"/>
    </source>
</evidence>
<feature type="compositionally biased region" description="Basic residues" evidence="1">
    <location>
        <begin position="20"/>
        <end position="29"/>
    </location>
</feature>
<name>A0AAD4P0M2_PERFH</name>
<gene>
    <name evidence="2" type="ORF">C2S53_015454</name>
</gene>
<evidence type="ECO:0000313" key="3">
    <source>
        <dbReference type="Proteomes" id="UP001190926"/>
    </source>
</evidence>
<dbReference type="PANTHER" id="PTHR35161">
    <property type="entry name" value="OS02G0303100 PROTEIN"/>
    <property type="match status" value="1"/>
</dbReference>
<sequence>MERGKSAGAGDNAWVEVKEKRKRKGKGKGKSADSGASAGVQNSTSTTTAAAASTTYNHPNYFAGGQNSSSTLAAAVSTTSAAVAGAADSGAGGAGVQNSSSTTSAAVAGEADFSYTYPLSLCYNHANYLRDSDHNDWSVETLDDYFSHSRIPTVESFKVPSKHNCEKLGYSYVPEEHIPHFRAMIQYLCHIHKLGVSVKRLDESNLVVQGGKLKFRGLEFVEFAEYEDTMRDFDHLHDVIKKMIDKHNRNNCSFPTLFNDVLHIMKNDGYADTLLPNHLAIQSHEVRLEYVKKYFDKKSYIHGEDRTKYDTAVKNMSRKEIHLKDWTKRFDGSDLQVGPAKDCFDYESKEKEEYKGIGPPEVVNLHILRFCRNMGVHLKDHIPKHTKSKHTNSELMMEVDLTIMALFEHELLSFHKQACKLGILKYFIPVHLPPMPQRSSSSDTQVLEH</sequence>
<dbReference type="EMBL" id="SDAM02001956">
    <property type="protein sequence ID" value="KAH6821697.1"/>
    <property type="molecule type" value="Genomic_DNA"/>
</dbReference>
<feature type="region of interest" description="Disordered" evidence="1">
    <location>
        <begin position="1"/>
        <end position="44"/>
    </location>
</feature>
<reference evidence="2 3" key="1">
    <citation type="journal article" date="2021" name="Nat. Commun.">
        <title>Incipient diploidization of the medicinal plant Perilla within 10,000 years.</title>
        <authorList>
            <person name="Zhang Y."/>
            <person name="Shen Q."/>
            <person name="Leng L."/>
            <person name="Zhang D."/>
            <person name="Chen S."/>
            <person name="Shi Y."/>
            <person name="Ning Z."/>
            <person name="Chen S."/>
        </authorList>
    </citation>
    <scope>NUCLEOTIDE SEQUENCE [LARGE SCALE GENOMIC DNA]</scope>
    <source>
        <strain evidence="3">cv. PC099</strain>
    </source>
</reference>
<dbReference type="PANTHER" id="PTHR35161:SF1">
    <property type="entry name" value="OS02G0138300 PROTEIN"/>
    <property type="match status" value="1"/>
</dbReference>
<accession>A0AAD4P0M2</accession>
<dbReference type="AlphaFoldDB" id="A0AAD4P0M2"/>
<keyword evidence="3" id="KW-1185">Reference proteome</keyword>
<organism evidence="2 3">
    <name type="scientific">Perilla frutescens var. hirtella</name>
    <name type="common">Perilla citriodora</name>
    <name type="synonym">Perilla setoyensis</name>
    <dbReference type="NCBI Taxonomy" id="608512"/>
    <lineage>
        <taxon>Eukaryota</taxon>
        <taxon>Viridiplantae</taxon>
        <taxon>Streptophyta</taxon>
        <taxon>Embryophyta</taxon>
        <taxon>Tracheophyta</taxon>
        <taxon>Spermatophyta</taxon>
        <taxon>Magnoliopsida</taxon>
        <taxon>eudicotyledons</taxon>
        <taxon>Gunneridae</taxon>
        <taxon>Pentapetalae</taxon>
        <taxon>asterids</taxon>
        <taxon>lamiids</taxon>
        <taxon>Lamiales</taxon>
        <taxon>Lamiaceae</taxon>
        <taxon>Nepetoideae</taxon>
        <taxon>Elsholtzieae</taxon>
        <taxon>Perilla</taxon>
    </lineage>
</organism>
<proteinExistence type="predicted"/>
<evidence type="ECO:0000313" key="2">
    <source>
        <dbReference type="EMBL" id="KAH6821697.1"/>
    </source>
</evidence>
<comment type="caution">
    <text evidence="2">The sequence shown here is derived from an EMBL/GenBank/DDBJ whole genome shotgun (WGS) entry which is preliminary data.</text>
</comment>